<keyword evidence="1" id="KW-0808">Transferase</keyword>
<proteinExistence type="predicted"/>
<protein>
    <submittedName>
        <fullName evidence="1">Nucleotidyltransferase family protein</fullName>
    </submittedName>
</protein>
<evidence type="ECO:0000313" key="2">
    <source>
        <dbReference type="Proteomes" id="UP000231553"/>
    </source>
</evidence>
<keyword evidence="2" id="KW-1185">Reference proteome</keyword>
<dbReference type="GO" id="GO:0016740">
    <property type="term" value="F:transferase activity"/>
    <property type="evidence" value="ECO:0007669"/>
    <property type="project" value="UniProtKB-KW"/>
</dbReference>
<reference evidence="1 2" key="1">
    <citation type="journal article" date="2018" name="Int. J. Syst. Evol. Microbiol.">
        <title>Pseudooceanicola lipolyticus sp. nov., a marine alphaproteobacterium, reclassification of Oceanicola flagellatus as Pseudooceanicola flagellatus comb. nov. and emended description of the genus Pseudooceanicola.</title>
        <authorList>
            <person name="Huang M.-M."/>
            <person name="Guo L.-L."/>
            <person name="Wu Y.-H."/>
            <person name="Lai Q.-L."/>
            <person name="Shao Z.-Z."/>
            <person name="Wang C.-S."/>
            <person name="Wu M."/>
            <person name="Xu X.-W."/>
        </authorList>
    </citation>
    <scope>NUCLEOTIDE SEQUENCE [LARGE SCALE GENOMIC DNA]</scope>
    <source>
        <strain evidence="1 2">157</strain>
    </source>
</reference>
<dbReference type="Proteomes" id="UP000231553">
    <property type="component" value="Unassembled WGS sequence"/>
</dbReference>
<name>A0A2M8IZS8_9RHOB</name>
<comment type="caution">
    <text evidence="1">The sequence shown here is derived from an EMBL/GenBank/DDBJ whole genome shotgun (WGS) entry which is preliminary data.</text>
</comment>
<feature type="non-terminal residue" evidence="1">
    <location>
        <position position="1"/>
    </location>
</feature>
<dbReference type="EMBL" id="PGTB01000060">
    <property type="protein sequence ID" value="PJE36025.1"/>
    <property type="molecule type" value="Genomic_DNA"/>
</dbReference>
<accession>A0A2M8IZS8</accession>
<gene>
    <name evidence="1" type="ORF">CVM52_14090</name>
</gene>
<sequence length="35" mass="4097">GDRVQLVPLPGQRARADLDTPEDWAAWRARHRDRD</sequence>
<organism evidence="1 2">
    <name type="scientific">Pseudooceanicola lipolyticus</name>
    <dbReference type="NCBI Taxonomy" id="2029104"/>
    <lineage>
        <taxon>Bacteria</taxon>
        <taxon>Pseudomonadati</taxon>
        <taxon>Pseudomonadota</taxon>
        <taxon>Alphaproteobacteria</taxon>
        <taxon>Rhodobacterales</taxon>
        <taxon>Paracoccaceae</taxon>
        <taxon>Pseudooceanicola</taxon>
    </lineage>
</organism>
<evidence type="ECO:0000313" key="1">
    <source>
        <dbReference type="EMBL" id="PJE36025.1"/>
    </source>
</evidence>
<dbReference type="AlphaFoldDB" id="A0A2M8IZS8"/>